<dbReference type="Pfam" id="PF18029">
    <property type="entry name" value="Glyoxalase_6"/>
    <property type="match status" value="1"/>
</dbReference>
<feature type="compositionally biased region" description="Basic residues" evidence="1">
    <location>
        <begin position="183"/>
        <end position="192"/>
    </location>
</feature>
<dbReference type="AlphaFoldDB" id="A0A285KRN4"/>
<dbReference type="SUPFAM" id="SSF54593">
    <property type="entry name" value="Glyoxalase/Bleomycin resistance protein/Dihydroxybiphenyl dioxygenase"/>
    <property type="match status" value="1"/>
</dbReference>
<dbReference type="InterPro" id="IPR041581">
    <property type="entry name" value="Glyoxalase_6"/>
</dbReference>
<sequence>MGTGGKRSLESPSVSSSRAPRAGGRPARGCWWTALRFGRVSHRSRLCHIVLDVSDLDRAVVFWGRALDATEEKLNPASRRVYRCLRLPDSQVRLLLQATPDDKVSKARVHIDIETDNVEAEVRRLAALRPDARRARPRPAPQLRRARPSIPISEPPDPAPGRRHTSTRRGCVPIPYRPGDVSRRRKGRRCRKSSAGESSGRRRMRRSRTGSRLVRQARTVARELLPHFGFEPR</sequence>
<evidence type="ECO:0000313" key="3">
    <source>
        <dbReference type="EMBL" id="SNY75299.1"/>
    </source>
</evidence>
<gene>
    <name evidence="3" type="ORF">SAMN04244553_0467</name>
</gene>
<dbReference type="CDD" id="cd06587">
    <property type="entry name" value="VOC"/>
    <property type="match status" value="1"/>
</dbReference>
<dbReference type="InterPro" id="IPR029068">
    <property type="entry name" value="Glyas_Bleomycin-R_OHBP_Dase"/>
</dbReference>
<feature type="domain" description="VOC" evidence="2">
    <location>
        <begin position="45"/>
        <end position="166"/>
    </location>
</feature>
<dbReference type="EMBL" id="OBEG01000001">
    <property type="protein sequence ID" value="SNY75299.1"/>
    <property type="molecule type" value="Genomic_DNA"/>
</dbReference>
<feature type="region of interest" description="Disordered" evidence="1">
    <location>
        <begin position="1"/>
        <end position="26"/>
    </location>
</feature>
<accession>A0A285KRN4</accession>
<evidence type="ECO:0000256" key="1">
    <source>
        <dbReference type="SAM" id="MobiDB-lite"/>
    </source>
</evidence>
<keyword evidence="4" id="KW-1185">Reference proteome</keyword>
<dbReference type="InterPro" id="IPR037523">
    <property type="entry name" value="VOC_core"/>
</dbReference>
<reference evidence="3 4" key="1">
    <citation type="submission" date="2017-09" db="EMBL/GenBank/DDBJ databases">
        <authorList>
            <person name="Ehlers B."/>
            <person name="Leendertz F.H."/>
        </authorList>
    </citation>
    <scope>NUCLEOTIDE SEQUENCE [LARGE SCALE GENOMIC DNA]</scope>
    <source>
        <strain evidence="3 4">DSM 45537</strain>
    </source>
</reference>
<evidence type="ECO:0000259" key="2">
    <source>
        <dbReference type="PROSITE" id="PS51819"/>
    </source>
</evidence>
<evidence type="ECO:0000313" key="4">
    <source>
        <dbReference type="Proteomes" id="UP000219565"/>
    </source>
</evidence>
<protein>
    <recommendedName>
        <fullName evidence="2">VOC domain-containing protein</fullName>
    </recommendedName>
</protein>
<feature type="compositionally biased region" description="Low complexity" evidence="1">
    <location>
        <begin position="11"/>
        <end position="26"/>
    </location>
</feature>
<dbReference type="Gene3D" id="3.10.180.10">
    <property type="entry name" value="2,3-Dihydroxybiphenyl 1,2-Dioxygenase, domain 1"/>
    <property type="match status" value="1"/>
</dbReference>
<dbReference type="RefSeq" id="WP_425436901.1">
    <property type="nucleotide sequence ID" value="NZ_OBEG01000001.1"/>
</dbReference>
<dbReference type="Proteomes" id="UP000219565">
    <property type="component" value="Unassembled WGS sequence"/>
</dbReference>
<dbReference type="PROSITE" id="PS51819">
    <property type="entry name" value="VOC"/>
    <property type="match status" value="1"/>
</dbReference>
<name>A0A285KRN4_9NOCA</name>
<organism evidence="3 4">
    <name type="scientific">Nocardia amikacinitolerans</name>
    <dbReference type="NCBI Taxonomy" id="756689"/>
    <lineage>
        <taxon>Bacteria</taxon>
        <taxon>Bacillati</taxon>
        <taxon>Actinomycetota</taxon>
        <taxon>Actinomycetes</taxon>
        <taxon>Mycobacteriales</taxon>
        <taxon>Nocardiaceae</taxon>
        <taxon>Nocardia</taxon>
    </lineage>
</organism>
<feature type="region of interest" description="Disordered" evidence="1">
    <location>
        <begin position="130"/>
        <end position="213"/>
    </location>
</feature>
<proteinExistence type="predicted"/>